<dbReference type="Gene3D" id="1.10.510.10">
    <property type="entry name" value="Transferase(Phosphotransferase) domain 1"/>
    <property type="match status" value="1"/>
</dbReference>
<dbReference type="GO" id="GO:0004674">
    <property type="term" value="F:protein serine/threonine kinase activity"/>
    <property type="evidence" value="ECO:0007669"/>
    <property type="project" value="TreeGrafter"/>
</dbReference>
<dbReference type="SUPFAM" id="SSF56112">
    <property type="entry name" value="Protein kinase-like (PK-like)"/>
    <property type="match status" value="1"/>
</dbReference>
<dbReference type="InterPro" id="IPR000719">
    <property type="entry name" value="Prot_kinase_dom"/>
</dbReference>
<dbReference type="PROSITE" id="PS00108">
    <property type="entry name" value="PROTEIN_KINASE_ST"/>
    <property type="match status" value="1"/>
</dbReference>
<dbReference type="Proteomes" id="UP000610966">
    <property type="component" value="Unassembled WGS sequence"/>
</dbReference>
<dbReference type="PANTHER" id="PTHR43289:SF34">
    <property type="entry name" value="SERINE_THREONINE-PROTEIN KINASE YBDM-RELATED"/>
    <property type="match status" value="1"/>
</dbReference>
<gene>
    <name evidence="9" type="ORF">Mth01_02590</name>
</gene>
<keyword evidence="4 5" id="KW-0067">ATP-binding</keyword>
<evidence type="ECO:0000256" key="6">
    <source>
        <dbReference type="SAM" id="MobiDB-lite"/>
    </source>
</evidence>
<comment type="caution">
    <text evidence="9">The sequence shown here is derived from an EMBL/GenBank/DDBJ whole genome shotgun (WGS) entry which is preliminary data.</text>
</comment>
<feature type="domain" description="Protein kinase" evidence="8">
    <location>
        <begin position="41"/>
        <end position="294"/>
    </location>
</feature>
<evidence type="ECO:0000256" key="4">
    <source>
        <dbReference type="ARBA" id="ARBA00022840"/>
    </source>
</evidence>
<name>A0A8J3R2M6_9ACTN</name>
<dbReference type="AlphaFoldDB" id="A0A8J3R2M6"/>
<protein>
    <recommendedName>
        <fullName evidence="8">Protein kinase domain-containing protein</fullName>
    </recommendedName>
</protein>
<proteinExistence type="predicted"/>
<evidence type="ECO:0000313" key="9">
    <source>
        <dbReference type="EMBL" id="GIH68006.1"/>
    </source>
</evidence>
<dbReference type="InterPro" id="IPR017441">
    <property type="entry name" value="Protein_kinase_ATP_BS"/>
</dbReference>
<dbReference type="InterPro" id="IPR011009">
    <property type="entry name" value="Kinase-like_dom_sf"/>
</dbReference>
<keyword evidence="1" id="KW-0808">Transferase</keyword>
<evidence type="ECO:0000256" key="7">
    <source>
        <dbReference type="SAM" id="Phobius"/>
    </source>
</evidence>
<evidence type="ECO:0000313" key="10">
    <source>
        <dbReference type="Proteomes" id="UP000610966"/>
    </source>
</evidence>
<keyword evidence="7" id="KW-1133">Transmembrane helix</keyword>
<feature type="binding site" evidence="5">
    <location>
        <position position="69"/>
    </location>
    <ligand>
        <name>ATP</name>
        <dbReference type="ChEBI" id="CHEBI:30616"/>
    </ligand>
</feature>
<keyword evidence="3" id="KW-0418">Kinase</keyword>
<dbReference type="PROSITE" id="PS00107">
    <property type="entry name" value="PROTEIN_KINASE_ATP"/>
    <property type="match status" value="1"/>
</dbReference>
<dbReference type="Pfam" id="PF00069">
    <property type="entry name" value="Pkinase"/>
    <property type="match status" value="1"/>
</dbReference>
<evidence type="ECO:0000259" key="8">
    <source>
        <dbReference type="PROSITE" id="PS50011"/>
    </source>
</evidence>
<evidence type="ECO:0000256" key="3">
    <source>
        <dbReference type="ARBA" id="ARBA00022777"/>
    </source>
</evidence>
<dbReference type="EMBL" id="BOOG01000004">
    <property type="protein sequence ID" value="GIH68006.1"/>
    <property type="molecule type" value="Genomic_DNA"/>
</dbReference>
<evidence type="ECO:0000256" key="5">
    <source>
        <dbReference type="PROSITE-ProRule" id="PRU10141"/>
    </source>
</evidence>
<feature type="compositionally biased region" description="Low complexity" evidence="6">
    <location>
        <begin position="368"/>
        <end position="411"/>
    </location>
</feature>
<keyword evidence="7" id="KW-0472">Membrane</keyword>
<dbReference type="Gene3D" id="3.30.200.20">
    <property type="entry name" value="Phosphorylase Kinase, domain 1"/>
    <property type="match status" value="1"/>
</dbReference>
<dbReference type="CDD" id="cd14014">
    <property type="entry name" value="STKc_PknB_like"/>
    <property type="match status" value="1"/>
</dbReference>
<reference evidence="9" key="1">
    <citation type="submission" date="2021-01" db="EMBL/GenBank/DDBJ databases">
        <title>Whole genome shotgun sequence of Sphaerimonospora thailandensis NBRC 107569.</title>
        <authorList>
            <person name="Komaki H."/>
            <person name="Tamura T."/>
        </authorList>
    </citation>
    <scope>NUCLEOTIDE SEQUENCE</scope>
    <source>
        <strain evidence="9">NBRC 107569</strain>
    </source>
</reference>
<feature type="transmembrane region" description="Helical" evidence="7">
    <location>
        <begin position="339"/>
        <end position="361"/>
    </location>
</feature>
<dbReference type="GO" id="GO:0005524">
    <property type="term" value="F:ATP binding"/>
    <property type="evidence" value="ECO:0007669"/>
    <property type="project" value="UniProtKB-UniRule"/>
</dbReference>
<feature type="region of interest" description="Disordered" evidence="6">
    <location>
        <begin position="1"/>
        <end position="28"/>
    </location>
</feature>
<keyword evidence="7" id="KW-0812">Transmembrane</keyword>
<evidence type="ECO:0000256" key="1">
    <source>
        <dbReference type="ARBA" id="ARBA00022679"/>
    </source>
</evidence>
<feature type="region of interest" description="Disordered" evidence="6">
    <location>
        <begin position="368"/>
        <end position="414"/>
    </location>
</feature>
<keyword evidence="2 5" id="KW-0547">Nucleotide-binding</keyword>
<accession>A0A8J3R2M6</accession>
<dbReference type="RefSeq" id="WP_204009937.1">
    <property type="nucleotide sequence ID" value="NZ_BOOG01000004.1"/>
</dbReference>
<evidence type="ECO:0000256" key="2">
    <source>
        <dbReference type="ARBA" id="ARBA00022741"/>
    </source>
</evidence>
<sequence length="581" mass="62907">MSEGTGATAAQQQDPVPPAKQHNAHGLTALDRFDPTAIGPYRLAGRIGAGGMGIVYAGMDGSGRRAAVKVIHPELSRDPEFRTRFKREVALLQRVTGACTVRVLAFDLDAAQPWLATEYVAGPTLAQRVDESGPLSEEEIIGLAAGLAEALRSLHAAGVVHRDLKPSNVILSPTGPRLVDMGIARALDETSVTRTGVVVGSPGWISPEEYRGDDVGPAADVYGWALLVLFAATGRPPFGTGRPEVLAMRVLAETPSVDGVPDSLAPAIGKALAKDPDTRPSAEKILAQIAHLWGENHGERSAETEDVTQFLNRTWVMPLGHEWEWSAPEPSNEQLGRRYGVTITIATVGIAALVALILLFADGEPKIRSQASPPRTPAPSSTSSAFPVGVSASAAPSPTPKATTSPKSAKPSGRRVKMMAGISFVLPPDWMYFPNLTNNPDIMCLRPKSKKNAEYFYCDQYGMSIYPWARKEDDTYDDSDLKSLDDPDEITYKGSGWPCETDTGLLRKGRIIKSGLHKIGDRRAYYRKARSYCKDGSIAETEVLVLPLTHLTVSIDMMPKKERAQVEQILRSFKFPNKPPR</sequence>
<dbReference type="SMART" id="SM00220">
    <property type="entry name" value="S_TKc"/>
    <property type="match status" value="1"/>
</dbReference>
<keyword evidence="10" id="KW-1185">Reference proteome</keyword>
<dbReference type="PROSITE" id="PS50011">
    <property type="entry name" value="PROTEIN_KINASE_DOM"/>
    <property type="match status" value="1"/>
</dbReference>
<dbReference type="InterPro" id="IPR008271">
    <property type="entry name" value="Ser/Thr_kinase_AS"/>
</dbReference>
<organism evidence="9 10">
    <name type="scientific">Sphaerimonospora thailandensis</name>
    <dbReference type="NCBI Taxonomy" id="795644"/>
    <lineage>
        <taxon>Bacteria</taxon>
        <taxon>Bacillati</taxon>
        <taxon>Actinomycetota</taxon>
        <taxon>Actinomycetes</taxon>
        <taxon>Streptosporangiales</taxon>
        <taxon>Streptosporangiaceae</taxon>
        <taxon>Sphaerimonospora</taxon>
    </lineage>
</organism>
<dbReference type="PANTHER" id="PTHR43289">
    <property type="entry name" value="MITOGEN-ACTIVATED PROTEIN KINASE KINASE KINASE 20-RELATED"/>
    <property type="match status" value="1"/>
</dbReference>